<dbReference type="Proteomes" id="UP000675653">
    <property type="component" value="Unassembled WGS sequence"/>
</dbReference>
<organism evidence="3 4">
    <name type="scientific">Aeromonas popoffii</name>
    <dbReference type="NCBI Taxonomy" id="70856"/>
    <lineage>
        <taxon>Bacteria</taxon>
        <taxon>Pseudomonadati</taxon>
        <taxon>Pseudomonadota</taxon>
        <taxon>Gammaproteobacteria</taxon>
        <taxon>Aeromonadales</taxon>
        <taxon>Aeromonadaceae</taxon>
        <taxon>Aeromonas</taxon>
    </lineage>
</organism>
<evidence type="ECO:0008006" key="5">
    <source>
        <dbReference type="Google" id="ProtNLM"/>
    </source>
</evidence>
<reference evidence="3 4" key="1">
    <citation type="submission" date="2021-04" db="EMBL/GenBank/DDBJ databases">
        <title>Draft Genome of Aeromonas popoffii ID682, isolated from a natural water source in Idaho.</title>
        <authorList>
            <person name="Testerman T."/>
            <person name="Graf J."/>
        </authorList>
    </citation>
    <scope>NUCLEOTIDE SEQUENCE [LARGE SCALE GENOMIC DNA]</scope>
    <source>
        <strain evidence="3 4">ID682</strain>
    </source>
</reference>
<protein>
    <recommendedName>
        <fullName evidence="5">Transmembrane protein</fullName>
    </recommendedName>
</protein>
<feature type="region of interest" description="Disordered" evidence="1">
    <location>
        <begin position="201"/>
        <end position="228"/>
    </location>
</feature>
<keyword evidence="4" id="KW-1185">Reference proteome</keyword>
<dbReference type="EMBL" id="JAGRZL010000062">
    <property type="protein sequence ID" value="MBR7631012.1"/>
    <property type="molecule type" value="Genomic_DNA"/>
</dbReference>
<comment type="caution">
    <text evidence="3">The sequence shown here is derived from an EMBL/GenBank/DDBJ whole genome shotgun (WGS) entry which is preliminary data.</text>
</comment>
<feature type="transmembrane region" description="Helical" evidence="2">
    <location>
        <begin position="91"/>
        <end position="112"/>
    </location>
</feature>
<evidence type="ECO:0000313" key="4">
    <source>
        <dbReference type="Proteomes" id="UP000675653"/>
    </source>
</evidence>
<sequence length="248" mass="28022">MASKIYESLEAIKNELNILNSSANKNWPDDKWSLLHSHALKAFELEVQRFHRLDDKSTRFITAISVFITVFSALLNWVIGNEDVSFTPYVYILLALVFIGLAASWVMFFLCLKMTTTSVLDIEDTMLDIFKNNNIATIRISIFKGLQESVKERRASSDKKAKFLSWGYNFTATSGFCMVLLVTAMSGEALYQNHSAKQSTEVFKMSDPKDNSPQENDDEPDFDIKPMGVGVALEDGRSRFIPLSSNDD</sequence>
<proteinExistence type="predicted"/>
<evidence type="ECO:0000313" key="3">
    <source>
        <dbReference type="EMBL" id="MBR7631012.1"/>
    </source>
</evidence>
<feature type="transmembrane region" description="Helical" evidence="2">
    <location>
        <begin position="163"/>
        <end position="185"/>
    </location>
</feature>
<gene>
    <name evidence="3" type="ORF">KAT72_18805</name>
</gene>
<feature type="transmembrane region" description="Helical" evidence="2">
    <location>
        <begin position="60"/>
        <end position="79"/>
    </location>
</feature>
<name>A0ABS5GV39_9GAMM</name>
<keyword evidence="2" id="KW-0472">Membrane</keyword>
<accession>A0ABS5GV39</accession>
<dbReference type="RefSeq" id="WP_212514552.1">
    <property type="nucleotide sequence ID" value="NZ_CAWQDX010000088.1"/>
</dbReference>
<evidence type="ECO:0000256" key="1">
    <source>
        <dbReference type="SAM" id="MobiDB-lite"/>
    </source>
</evidence>
<keyword evidence="2" id="KW-1133">Transmembrane helix</keyword>
<evidence type="ECO:0000256" key="2">
    <source>
        <dbReference type="SAM" id="Phobius"/>
    </source>
</evidence>
<keyword evidence="2" id="KW-0812">Transmembrane</keyword>